<evidence type="ECO:0000313" key="4">
    <source>
        <dbReference type="EMBL" id="CAI8023149.1"/>
    </source>
</evidence>
<evidence type="ECO:0000256" key="2">
    <source>
        <dbReference type="ARBA" id="ARBA00023043"/>
    </source>
</evidence>
<dbReference type="PROSITE" id="PS50088">
    <property type="entry name" value="ANK_REPEAT"/>
    <property type="match status" value="1"/>
</dbReference>
<name>A0AA35S563_GEOBA</name>
<accession>A0AA35S563</accession>
<evidence type="ECO:0000256" key="3">
    <source>
        <dbReference type="PROSITE-ProRule" id="PRU00023"/>
    </source>
</evidence>
<evidence type="ECO:0000313" key="5">
    <source>
        <dbReference type="Proteomes" id="UP001174909"/>
    </source>
</evidence>
<dbReference type="AlphaFoldDB" id="A0AA35S563"/>
<keyword evidence="2 3" id="KW-0040">ANK repeat</keyword>
<keyword evidence="5" id="KW-1185">Reference proteome</keyword>
<reference evidence="4" key="1">
    <citation type="submission" date="2023-03" db="EMBL/GenBank/DDBJ databases">
        <authorList>
            <person name="Steffen K."/>
            <person name="Cardenas P."/>
        </authorList>
    </citation>
    <scope>NUCLEOTIDE SEQUENCE</scope>
</reference>
<dbReference type="InterPro" id="IPR002110">
    <property type="entry name" value="Ankyrin_rpt"/>
</dbReference>
<dbReference type="SUPFAM" id="SSF48403">
    <property type="entry name" value="Ankyrin repeat"/>
    <property type="match status" value="1"/>
</dbReference>
<dbReference type="PANTHER" id="PTHR24171">
    <property type="entry name" value="ANKYRIN REPEAT DOMAIN-CONTAINING PROTEIN 39-RELATED"/>
    <property type="match status" value="1"/>
</dbReference>
<keyword evidence="1" id="KW-0677">Repeat</keyword>
<feature type="repeat" description="ANK" evidence="3">
    <location>
        <begin position="97"/>
        <end position="129"/>
    </location>
</feature>
<dbReference type="PROSITE" id="PS50297">
    <property type="entry name" value="ANK_REP_REGION"/>
    <property type="match status" value="1"/>
</dbReference>
<organism evidence="4 5">
    <name type="scientific">Geodia barretti</name>
    <name type="common">Barrett's horny sponge</name>
    <dbReference type="NCBI Taxonomy" id="519541"/>
    <lineage>
        <taxon>Eukaryota</taxon>
        <taxon>Metazoa</taxon>
        <taxon>Porifera</taxon>
        <taxon>Demospongiae</taxon>
        <taxon>Heteroscleromorpha</taxon>
        <taxon>Tetractinellida</taxon>
        <taxon>Astrophorina</taxon>
        <taxon>Geodiidae</taxon>
        <taxon>Geodia</taxon>
    </lineage>
</organism>
<dbReference type="EMBL" id="CASHTH010002000">
    <property type="protein sequence ID" value="CAI8023149.1"/>
    <property type="molecule type" value="Genomic_DNA"/>
</dbReference>
<proteinExistence type="predicted"/>
<dbReference type="SMART" id="SM00248">
    <property type="entry name" value="ANK"/>
    <property type="match status" value="2"/>
</dbReference>
<gene>
    <name evidence="4" type="ORF">GBAR_LOCUS13563</name>
</gene>
<dbReference type="Pfam" id="PF12796">
    <property type="entry name" value="Ank_2"/>
    <property type="match status" value="1"/>
</dbReference>
<dbReference type="InterPro" id="IPR036770">
    <property type="entry name" value="Ankyrin_rpt-contain_sf"/>
</dbReference>
<comment type="caution">
    <text evidence="4">The sequence shown here is derived from an EMBL/GenBank/DDBJ whole genome shotgun (WGS) entry which is preliminary data.</text>
</comment>
<dbReference type="Gene3D" id="1.25.40.20">
    <property type="entry name" value="Ankyrin repeat-containing domain"/>
    <property type="match status" value="1"/>
</dbReference>
<sequence>MSSLSPDVEGPEAAARNLCQKLTFMRGRTPSVSAIALNGDVKLVEKFLSETVGLEEELSSGDTDAIQLYIASFWGFPDVVGSLLDRGVNVNHANPGTLWTPLHAATFQEHGKVVMVLLERGANPDQKDSKGRTPKDFASASVKIWPHLAALGYSRSPKDDLIAKGIIKKVVISSSLGGRTHPEPIITRVSAYTRPGSAYAIQSPKSTSQTSKAHMSSAAMAACLSGDVLATQD</sequence>
<dbReference type="Proteomes" id="UP001174909">
    <property type="component" value="Unassembled WGS sequence"/>
</dbReference>
<protein>
    <submittedName>
        <fullName evidence="4">Ankyrin repeat domain-containing protein 50</fullName>
    </submittedName>
</protein>
<evidence type="ECO:0000256" key="1">
    <source>
        <dbReference type="ARBA" id="ARBA00022737"/>
    </source>
</evidence>